<keyword evidence="12" id="KW-1185">Reference proteome</keyword>
<evidence type="ECO:0000256" key="2">
    <source>
        <dbReference type="ARBA" id="ARBA00022618"/>
    </source>
</evidence>
<evidence type="ECO:0000313" key="12">
    <source>
        <dbReference type="Proteomes" id="UP000594468"/>
    </source>
</evidence>
<comment type="function">
    <text evidence="5 7">Cell division inhibitor that blocks the formation of polar Z ring septums. Rapidly oscillates between the poles of the cell to destabilize FtsZ filaments that have formed before they mature into polar Z rings. Prevents FtsZ polymerization.</text>
</comment>
<feature type="compositionally biased region" description="Acidic residues" evidence="8">
    <location>
        <begin position="120"/>
        <end position="130"/>
    </location>
</feature>
<dbReference type="GO" id="GO:1901891">
    <property type="term" value="P:regulation of cell septum assembly"/>
    <property type="evidence" value="ECO:0007669"/>
    <property type="project" value="InterPro"/>
</dbReference>
<dbReference type="PANTHER" id="PTHR34108">
    <property type="entry name" value="SEPTUM SITE-DETERMINING PROTEIN MINC"/>
    <property type="match status" value="1"/>
</dbReference>
<evidence type="ECO:0000256" key="1">
    <source>
        <dbReference type="ARBA" id="ARBA00006291"/>
    </source>
</evidence>
<dbReference type="InterPro" id="IPR007874">
    <property type="entry name" value="MinC_N"/>
</dbReference>
<dbReference type="RefSeq" id="WP_195169697.1">
    <property type="nucleotide sequence ID" value="NZ_CP062983.1"/>
</dbReference>
<dbReference type="PANTHER" id="PTHR34108:SF1">
    <property type="entry name" value="SEPTUM SITE-DETERMINING PROTEIN MINC"/>
    <property type="match status" value="1"/>
</dbReference>
<evidence type="ECO:0000256" key="5">
    <source>
        <dbReference type="ARBA" id="ARBA00025606"/>
    </source>
</evidence>
<keyword evidence="2 7" id="KW-0132">Cell division</keyword>
<dbReference type="InterPro" id="IPR036145">
    <property type="entry name" value="MinC_C_sf"/>
</dbReference>
<dbReference type="KEGG" id="pmet:G4Y79_18300"/>
<comment type="similarity">
    <text evidence="1 7">Belongs to the MinC family.</text>
</comment>
<comment type="subunit">
    <text evidence="6 7">Interacts with MinD and FtsZ.</text>
</comment>
<dbReference type="InterPro" id="IPR016098">
    <property type="entry name" value="CAP/MinC_C"/>
</dbReference>
<dbReference type="GO" id="GO:0000902">
    <property type="term" value="P:cell morphogenesis"/>
    <property type="evidence" value="ECO:0007669"/>
    <property type="project" value="InterPro"/>
</dbReference>
<reference evidence="11 12" key="1">
    <citation type="submission" date="2020-02" db="EMBL/GenBank/DDBJ databases">
        <authorList>
            <person name="Zheng R.K."/>
            <person name="Sun C.M."/>
        </authorList>
    </citation>
    <scope>NUCLEOTIDE SEQUENCE [LARGE SCALE GENOMIC DNA]</scope>
    <source>
        <strain evidence="12">rifampicinis</strain>
    </source>
</reference>
<dbReference type="NCBIfam" id="TIGR01222">
    <property type="entry name" value="minC"/>
    <property type="match status" value="1"/>
</dbReference>
<dbReference type="Gene3D" id="3.30.160.540">
    <property type="match status" value="1"/>
</dbReference>
<dbReference type="Gene3D" id="2.160.20.70">
    <property type="match status" value="1"/>
</dbReference>
<evidence type="ECO:0000256" key="3">
    <source>
        <dbReference type="ARBA" id="ARBA00023210"/>
    </source>
</evidence>
<dbReference type="InterPro" id="IPR005526">
    <property type="entry name" value="Septum_form_inhib_MinC_C"/>
</dbReference>
<dbReference type="HAMAP" id="MF_00267">
    <property type="entry name" value="MinC"/>
    <property type="match status" value="1"/>
</dbReference>
<dbReference type="EMBL" id="CP062983">
    <property type="protein sequence ID" value="QPC81626.1"/>
    <property type="molecule type" value="Genomic_DNA"/>
</dbReference>
<dbReference type="GO" id="GO:0000917">
    <property type="term" value="P:division septum assembly"/>
    <property type="evidence" value="ECO:0007669"/>
    <property type="project" value="UniProtKB-KW"/>
</dbReference>
<gene>
    <name evidence="7 11" type="primary">minC</name>
    <name evidence="11" type="ORF">G4Y79_18300</name>
</gene>
<keyword evidence="3 7" id="KW-0717">Septation</keyword>
<dbReference type="Proteomes" id="UP000594468">
    <property type="component" value="Chromosome"/>
</dbReference>
<evidence type="ECO:0000256" key="8">
    <source>
        <dbReference type="SAM" id="MobiDB-lite"/>
    </source>
</evidence>
<accession>A0A7S8E772</accession>
<dbReference type="GO" id="GO:0051302">
    <property type="term" value="P:regulation of cell division"/>
    <property type="evidence" value="ECO:0007669"/>
    <property type="project" value="InterPro"/>
</dbReference>
<dbReference type="Pfam" id="PF05209">
    <property type="entry name" value="MinC_N"/>
    <property type="match status" value="1"/>
</dbReference>
<dbReference type="AlphaFoldDB" id="A0A7S8E772"/>
<dbReference type="SUPFAM" id="SSF63848">
    <property type="entry name" value="Cell-division inhibitor MinC, C-terminal domain"/>
    <property type="match status" value="1"/>
</dbReference>
<evidence type="ECO:0000256" key="7">
    <source>
        <dbReference type="HAMAP-Rule" id="MF_00267"/>
    </source>
</evidence>
<evidence type="ECO:0000313" key="11">
    <source>
        <dbReference type="EMBL" id="QPC81626.1"/>
    </source>
</evidence>
<feature type="region of interest" description="Disordered" evidence="8">
    <location>
        <begin position="105"/>
        <end position="133"/>
    </location>
</feature>
<dbReference type="Pfam" id="PF03775">
    <property type="entry name" value="MinC_C"/>
    <property type="match status" value="1"/>
</dbReference>
<dbReference type="InterPro" id="IPR013033">
    <property type="entry name" value="MinC"/>
</dbReference>
<feature type="domain" description="Septum formation inhibitor MinC C-terminal" evidence="9">
    <location>
        <begin position="137"/>
        <end position="236"/>
    </location>
</feature>
<evidence type="ECO:0000259" key="9">
    <source>
        <dbReference type="Pfam" id="PF03775"/>
    </source>
</evidence>
<keyword evidence="4 7" id="KW-0131">Cell cycle</keyword>
<evidence type="ECO:0000259" key="10">
    <source>
        <dbReference type="Pfam" id="PF05209"/>
    </source>
</evidence>
<evidence type="ECO:0000256" key="6">
    <source>
        <dbReference type="ARBA" id="ARBA00046874"/>
    </source>
</evidence>
<protein>
    <recommendedName>
        <fullName evidence="7">Probable septum site-determining protein MinC</fullName>
    </recommendedName>
</protein>
<sequence length="240" mass="26018">MTNNDQIAIKGNKEGLLIMLSPTEEWLGITQDLAQKLDEQSSFFSGAKVTVDVGARPVPKYELSSLKALLERRGMLLSLVRSESATTLASAQALDVRTQAIDTTFMDDDTLPTRDRDDTDTGDTPIDSEEAGTQGVMVKRTLRSGRTIHSKGHVIVFGDVNPGAKIVAAGDIIIWGKLRGTVHAGAEGDDSVVICALDMNPNQLRIAGHIVTSPKDHNRQVMPEVAFVRNNQIVVEAWTT</sequence>
<name>A0A7S8E772_9CHLR</name>
<feature type="domain" description="Septum formation inhibitor MinC N-terminal" evidence="10">
    <location>
        <begin position="7"/>
        <end position="76"/>
    </location>
</feature>
<evidence type="ECO:0000256" key="4">
    <source>
        <dbReference type="ARBA" id="ARBA00023306"/>
    </source>
</evidence>
<organism evidence="11 12">
    <name type="scientific">Phototrophicus methaneseepsis</name>
    <dbReference type="NCBI Taxonomy" id="2710758"/>
    <lineage>
        <taxon>Bacteria</taxon>
        <taxon>Bacillati</taxon>
        <taxon>Chloroflexota</taxon>
        <taxon>Candidatus Thermofontia</taxon>
        <taxon>Phototrophicales</taxon>
        <taxon>Phototrophicaceae</taxon>
        <taxon>Phototrophicus</taxon>
    </lineage>
</organism>
<proteinExistence type="inferred from homology"/>